<dbReference type="AlphaFoldDB" id="A0A7R9DRL3"/>
<proteinExistence type="predicted"/>
<sequence>MHHATQAASDVENSDTVEQEVSNTDGEDLVSPEEEINEAPKLSLNNPVKNGLQEVEFAVSKDTHNTNKDAEEESLEDSNEEDADKGIVEIINPEDVKPTDLDKDRSPIQTSSDPANRESVQSVSKDEEPEAVVTTQVPELEEAPPPIVNKLLPSPSIVSNLRQKSAEADINQTSSSHDSGDDEPEEHRQNKQEEEEEAGNANMDDMTVIDEVMEEGDEKEDSGATAKSGLKKEGEVEVCSSTRSWVSHCPIYFNSIRSWVSHGPIYFNSIRS</sequence>
<reference evidence="2" key="1">
    <citation type="submission" date="2020-11" db="EMBL/GenBank/DDBJ databases">
        <authorList>
            <person name="Tran Van P."/>
        </authorList>
    </citation>
    <scope>NUCLEOTIDE SEQUENCE</scope>
</reference>
<feature type="compositionally biased region" description="Acidic residues" evidence="1">
    <location>
        <begin position="70"/>
        <end position="83"/>
    </location>
</feature>
<feature type="compositionally biased region" description="Basic and acidic residues" evidence="1">
    <location>
        <begin position="59"/>
        <end position="69"/>
    </location>
</feature>
<feature type="compositionally biased region" description="Acidic residues" evidence="1">
    <location>
        <begin position="25"/>
        <end position="37"/>
    </location>
</feature>
<feature type="compositionally biased region" description="Basic and acidic residues" evidence="1">
    <location>
        <begin position="94"/>
        <end position="106"/>
    </location>
</feature>
<organism evidence="2">
    <name type="scientific">Timema poppense</name>
    <name type="common">Walking stick</name>
    <dbReference type="NCBI Taxonomy" id="170557"/>
    <lineage>
        <taxon>Eukaryota</taxon>
        <taxon>Metazoa</taxon>
        <taxon>Ecdysozoa</taxon>
        <taxon>Arthropoda</taxon>
        <taxon>Hexapoda</taxon>
        <taxon>Insecta</taxon>
        <taxon>Pterygota</taxon>
        <taxon>Neoptera</taxon>
        <taxon>Polyneoptera</taxon>
        <taxon>Phasmatodea</taxon>
        <taxon>Timematodea</taxon>
        <taxon>Timematoidea</taxon>
        <taxon>Timematidae</taxon>
        <taxon>Timema</taxon>
    </lineage>
</organism>
<feature type="region of interest" description="Disordered" evidence="1">
    <location>
        <begin position="1"/>
        <end position="237"/>
    </location>
</feature>
<name>A0A7R9DRL3_TIMPO</name>
<feature type="compositionally biased region" description="Acidic residues" evidence="1">
    <location>
        <begin position="207"/>
        <end position="220"/>
    </location>
</feature>
<gene>
    <name evidence="2" type="ORF">TPSB3V08_LOCUS12369</name>
</gene>
<evidence type="ECO:0000313" key="2">
    <source>
        <dbReference type="EMBL" id="CAD7418401.1"/>
    </source>
</evidence>
<protein>
    <submittedName>
        <fullName evidence="2">Uncharacterized protein</fullName>
    </submittedName>
</protein>
<dbReference type="EMBL" id="OD016884">
    <property type="protein sequence ID" value="CAD7418401.1"/>
    <property type="molecule type" value="Genomic_DNA"/>
</dbReference>
<evidence type="ECO:0000256" key="1">
    <source>
        <dbReference type="SAM" id="MobiDB-lite"/>
    </source>
</evidence>
<accession>A0A7R9DRL3</accession>
<feature type="compositionally biased region" description="Polar residues" evidence="1">
    <location>
        <begin position="107"/>
        <end position="123"/>
    </location>
</feature>